<dbReference type="EMBL" id="JAAATY010000008">
    <property type="protein sequence ID" value="NRN65955.1"/>
    <property type="molecule type" value="Genomic_DNA"/>
</dbReference>
<keyword evidence="1" id="KW-0812">Transmembrane</keyword>
<feature type="transmembrane region" description="Helical" evidence="1">
    <location>
        <begin position="176"/>
        <end position="196"/>
    </location>
</feature>
<gene>
    <name evidence="2" type="ORF">GC106_31720</name>
</gene>
<feature type="transmembrane region" description="Helical" evidence="1">
    <location>
        <begin position="149"/>
        <end position="170"/>
    </location>
</feature>
<feature type="transmembrane region" description="Helical" evidence="1">
    <location>
        <begin position="109"/>
        <end position="129"/>
    </location>
</feature>
<reference evidence="2 3" key="1">
    <citation type="submission" date="2020-01" db="EMBL/GenBank/DDBJ databases">
        <title>Kibdelosporangium persica a novel Actinomycetes from a hot desert in Iran.</title>
        <authorList>
            <person name="Safaei N."/>
            <person name="Zaburannyi N."/>
            <person name="Mueller R."/>
            <person name="Wink J."/>
        </authorList>
    </citation>
    <scope>NUCLEOTIDE SEQUENCE [LARGE SCALE GENOMIC DNA]</scope>
    <source>
        <strain evidence="2 3">4NS15</strain>
    </source>
</reference>
<dbReference type="InterPro" id="IPR009339">
    <property type="entry name" value="DUF998"/>
</dbReference>
<feature type="transmembrane region" description="Helical" evidence="1">
    <location>
        <begin position="44"/>
        <end position="67"/>
    </location>
</feature>
<proteinExistence type="predicted"/>
<keyword evidence="1" id="KW-0472">Membrane</keyword>
<evidence type="ECO:0000313" key="3">
    <source>
        <dbReference type="Proteomes" id="UP000763557"/>
    </source>
</evidence>
<evidence type="ECO:0008006" key="4">
    <source>
        <dbReference type="Google" id="ProtNLM"/>
    </source>
</evidence>
<comment type="caution">
    <text evidence="2">The sequence shown here is derived from an EMBL/GenBank/DDBJ whole genome shotgun (WGS) entry which is preliminary data.</text>
</comment>
<keyword evidence="3" id="KW-1185">Reference proteome</keyword>
<accession>A0ABX2F571</accession>
<dbReference type="RefSeq" id="WP_173131070.1">
    <property type="nucleotide sequence ID" value="NZ_CBCSGW010000002.1"/>
</dbReference>
<dbReference type="Proteomes" id="UP000763557">
    <property type="component" value="Unassembled WGS sequence"/>
</dbReference>
<organism evidence="2 3">
    <name type="scientific">Kibdelosporangium persicum</name>
    <dbReference type="NCBI Taxonomy" id="2698649"/>
    <lineage>
        <taxon>Bacteria</taxon>
        <taxon>Bacillati</taxon>
        <taxon>Actinomycetota</taxon>
        <taxon>Actinomycetes</taxon>
        <taxon>Pseudonocardiales</taxon>
        <taxon>Pseudonocardiaceae</taxon>
        <taxon>Kibdelosporangium</taxon>
    </lineage>
</organism>
<feature type="transmembrane region" description="Helical" evidence="1">
    <location>
        <begin position="79"/>
        <end position="97"/>
    </location>
</feature>
<evidence type="ECO:0000313" key="2">
    <source>
        <dbReference type="EMBL" id="NRN65955.1"/>
    </source>
</evidence>
<sequence>MPPVLNLSRVALLASAGALLITAYLNFAWVQQVDPLLDPVSDYVFHNGLLFVASVLSLMAGGFAVTTGMKRAGIDYPKVAFGLWFAGLALVAIFPGNPSVDVSTVAGEIHRFGGAMFLASLPVACWLLARTMAADPVWTVAAGPIRAVAVVGALTAASFGASQFVVWLPLGLLERFALAAEIALVVVLALTIRRAAR</sequence>
<keyword evidence="1" id="KW-1133">Transmembrane helix</keyword>
<name>A0ABX2F571_9PSEU</name>
<dbReference type="Pfam" id="PF06197">
    <property type="entry name" value="DUF998"/>
    <property type="match status" value="1"/>
</dbReference>
<evidence type="ECO:0000256" key="1">
    <source>
        <dbReference type="SAM" id="Phobius"/>
    </source>
</evidence>
<protein>
    <recommendedName>
        <fullName evidence="4">DUF998 domain-containing protein</fullName>
    </recommendedName>
</protein>